<accession>A0AAE0NAN4</accession>
<evidence type="ECO:0000256" key="1">
    <source>
        <dbReference type="SAM" id="MobiDB-lite"/>
    </source>
</evidence>
<dbReference type="GO" id="GO:0004672">
    <property type="term" value="F:protein kinase activity"/>
    <property type="evidence" value="ECO:0007669"/>
    <property type="project" value="InterPro"/>
</dbReference>
<dbReference type="EMBL" id="JAULSN010000003">
    <property type="protein sequence ID" value="KAK3376977.1"/>
    <property type="molecule type" value="Genomic_DNA"/>
</dbReference>
<dbReference type="PROSITE" id="PS50011">
    <property type="entry name" value="PROTEIN_KINASE_DOM"/>
    <property type="match status" value="1"/>
</dbReference>
<feature type="region of interest" description="Disordered" evidence="1">
    <location>
        <begin position="441"/>
        <end position="487"/>
    </location>
</feature>
<dbReference type="Proteomes" id="UP001287356">
    <property type="component" value="Unassembled WGS sequence"/>
</dbReference>
<evidence type="ECO:0000313" key="4">
    <source>
        <dbReference type="Proteomes" id="UP001287356"/>
    </source>
</evidence>
<feature type="domain" description="Protein kinase" evidence="2">
    <location>
        <begin position="95"/>
        <end position="420"/>
    </location>
</feature>
<evidence type="ECO:0000313" key="3">
    <source>
        <dbReference type="EMBL" id="KAK3376977.1"/>
    </source>
</evidence>
<dbReference type="AlphaFoldDB" id="A0AAE0NAN4"/>
<keyword evidence="4" id="KW-1185">Reference proteome</keyword>
<protein>
    <recommendedName>
        <fullName evidence="2">Protein kinase domain-containing protein</fullName>
    </recommendedName>
</protein>
<comment type="caution">
    <text evidence="3">The sequence shown here is derived from an EMBL/GenBank/DDBJ whole genome shotgun (WGS) entry which is preliminary data.</text>
</comment>
<gene>
    <name evidence="3" type="ORF">B0T24DRAFT_574066</name>
</gene>
<feature type="compositionally biased region" description="Basic and acidic residues" evidence="1">
    <location>
        <begin position="454"/>
        <end position="465"/>
    </location>
</feature>
<dbReference type="GO" id="GO:0005524">
    <property type="term" value="F:ATP binding"/>
    <property type="evidence" value="ECO:0007669"/>
    <property type="project" value="InterPro"/>
</dbReference>
<organism evidence="3 4">
    <name type="scientific">Lasiosphaeria ovina</name>
    <dbReference type="NCBI Taxonomy" id="92902"/>
    <lineage>
        <taxon>Eukaryota</taxon>
        <taxon>Fungi</taxon>
        <taxon>Dikarya</taxon>
        <taxon>Ascomycota</taxon>
        <taxon>Pezizomycotina</taxon>
        <taxon>Sordariomycetes</taxon>
        <taxon>Sordariomycetidae</taxon>
        <taxon>Sordariales</taxon>
        <taxon>Lasiosphaeriaceae</taxon>
        <taxon>Lasiosphaeria</taxon>
    </lineage>
</organism>
<dbReference type="SUPFAM" id="SSF56112">
    <property type="entry name" value="Protein kinase-like (PK-like)"/>
    <property type="match status" value="1"/>
</dbReference>
<reference evidence="3" key="2">
    <citation type="submission" date="2023-06" db="EMBL/GenBank/DDBJ databases">
        <authorList>
            <consortium name="Lawrence Berkeley National Laboratory"/>
            <person name="Haridas S."/>
            <person name="Hensen N."/>
            <person name="Bonometti L."/>
            <person name="Westerberg I."/>
            <person name="Brannstrom I.O."/>
            <person name="Guillou S."/>
            <person name="Cros-Aarteil S."/>
            <person name="Calhoun S."/>
            <person name="Kuo A."/>
            <person name="Mondo S."/>
            <person name="Pangilinan J."/>
            <person name="Riley R."/>
            <person name="Labutti K."/>
            <person name="Andreopoulos B."/>
            <person name="Lipzen A."/>
            <person name="Chen C."/>
            <person name="Yanf M."/>
            <person name="Daum C."/>
            <person name="Ng V."/>
            <person name="Clum A."/>
            <person name="Steindorff A."/>
            <person name="Ohm R."/>
            <person name="Martin F."/>
            <person name="Silar P."/>
            <person name="Natvig D."/>
            <person name="Lalanne C."/>
            <person name="Gautier V."/>
            <person name="Ament-Velasquez S.L."/>
            <person name="Kruys A."/>
            <person name="Hutchinson M.I."/>
            <person name="Powell A.J."/>
            <person name="Barry K."/>
            <person name="Miller A.N."/>
            <person name="Grigoriev I.V."/>
            <person name="Debuchy R."/>
            <person name="Gladieux P."/>
            <person name="Thoren M.H."/>
            <person name="Johannesson H."/>
        </authorList>
    </citation>
    <scope>NUCLEOTIDE SEQUENCE</scope>
    <source>
        <strain evidence="3">CBS 958.72</strain>
    </source>
</reference>
<evidence type="ECO:0000259" key="2">
    <source>
        <dbReference type="PROSITE" id="PS50011"/>
    </source>
</evidence>
<dbReference type="InterPro" id="IPR000719">
    <property type="entry name" value="Prot_kinase_dom"/>
</dbReference>
<dbReference type="SMART" id="SM00220">
    <property type="entry name" value="S_TKc"/>
    <property type="match status" value="1"/>
</dbReference>
<dbReference type="Gene3D" id="1.10.510.10">
    <property type="entry name" value="Transferase(Phosphotransferase) domain 1"/>
    <property type="match status" value="1"/>
</dbReference>
<proteinExistence type="predicted"/>
<dbReference type="InterPro" id="IPR011009">
    <property type="entry name" value="Kinase-like_dom_sf"/>
</dbReference>
<name>A0AAE0NAN4_9PEZI</name>
<reference evidence="3" key="1">
    <citation type="journal article" date="2023" name="Mol. Phylogenet. Evol.">
        <title>Genome-scale phylogeny and comparative genomics of the fungal order Sordariales.</title>
        <authorList>
            <person name="Hensen N."/>
            <person name="Bonometti L."/>
            <person name="Westerberg I."/>
            <person name="Brannstrom I.O."/>
            <person name="Guillou S."/>
            <person name="Cros-Aarteil S."/>
            <person name="Calhoun S."/>
            <person name="Haridas S."/>
            <person name="Kuo A."/>
            <person name="Mondo S."/>
            <person name="Pangilinan J."/>
            <person name="Riley R."/>
            <person name="LaButti K."/>
            <person name="Andreopoulos B."/>
            <person name="Lipzen A."/>
            <person name="Chen C."/>
            <person name="Yan M."/>
            <person name="Daum C."/>
            <person name="Ng V."/>
            <person name="Clum A."/>
            <person name="Steindorff A."/>
            <person name="Ohm R.A."/>
            <person name="Martin F."/>
            <person name="Silar P."/>
            <person name="Natvig D.O."/>
            <person name="Lalanne C."/>
            <person name="Gautier V."/>
            <person name="Ament-Velasquez S.L."/>
            <person name="Kruys A."/>
            <person name="Hutchinson M.I."/>
            <person name="Powell A.J."/>
            <person name="Barry K."/>
            <person name="Miller A.N."/>
            <person name="Grigoriev I.V."/>
            <person name="Debuchy R."/>
            <person name="Gladieux P."/>
            <person name="Hiltunen Thoren M."/>
            <person name="Johannesson H."/>
        </authorList>
    </citation>
    <scope>NUCLEOTIDE SEQUENCE</scope>
    <source>
        <strain evidence="3">CBS 958.72</strain>
    </source>
</reference>
<sequence length="487" mass="54363">MEQAEFRFFGFKEKDRRILADGTLNVKFTLYDGDTRRWLGVTVVGVHRTMTDEWNGTSAVIGWTPIHSALGAGIDSGRLGPDVTAVEVTFGGTILSISRDAGGDATPYVHYVSADSYGLPLDMETVARDQLVELGRLAPWVDMVTTPPSTRSEKLVFKYYSDTDGIPRVWLEVQWLARLSGHPHVMPIRHLVVEEGPERGVVGFTVPFLPGGSLEASRTTRPFKLKWAKQLMQVVDDLNLQHGIAHTDVRLRNIMIDPATDNLVLIDFGTAARQGELNDLAIQGNRDVASVIVLVEELVTRSPTDTEWVTTDLHCDHLNGQGTEGLLQRRPWIADPDALLDHPAEDYRVALVDWLARRRADPRHYHDHADDAPQAFDFPDHMPMPTAEEVRDLVNEQEVPCWNFLRRDAVRTGRAVVDWVRPATVALDRSRTLLATGEYLDDDTADETEGPGQEARRAAKGEKVAKNQRGVRKRRSPRVASLLKKGG</sequence>